<comment type="caution">
    <text evidence="1">The sequence shown here is derived from an EMBL/GenBank/DDBJ whole genome shotgun (WGS) entry which is preliminary data.</text>
</comment>
<dbReference type="EMBL" id="JADBGF010000001">
    <property type="protein sequence ID" value="MBE1598934.1"/>
    <property type="molecule type" value="Genomic_DNA"/>
</dbReference>
<dbReference type="RefSeq" id="WP_046913659.1">
    <property type="nucleotide sequence ID" value="NZ_JADBGF010000001.1"/>
</dbReference>
<dbReference type="OrthoDB" id="4290097at2"/>
<keyword evidence="2" id="KW-1185">Reference proteome</keyword>
<gene>
    <name evidence="1" type="ORF">H4687_005063</name>
</gene>
<evidence type="ECO:0000313" key="1">
    <source>
        <dbReference type="EMBL" id="MBE1598934.1"/>
    </source>
</evidence>
<organism evidence="1 2">
    <name type="scientific">Streptomyces stelliscabiei</name>
    <dbReference type="NCBI Taxonomy" id="146820"/>
    <lineage>
        <taxon>Bacteria</taxon>
        <taxon>Bacillati</taxon>
        <taxon>Actinomycetota</taxon>
        <taxon>Actinomycetes</taxon>
        <taxon>Kitasatosporales</taxon>
        <taxon>Streptomycetaceae</taxon>
        <taxon>Streptomyces</taxon>
    </lineage>
</organism>
<evidence type="ECO:0000313" key="2">
    <source>
        <dbReference type="Proteomes" id="UP000629287"/>
    </source>
</evidence>
<dbReference type="Proteomes" id="UP000629287">
    <property type="component" value="Unassembled WGS sequence"/>
</dbReference>
<reference evidence="1 2" key="1">
    <citation type="submission" date="2020-10" db="EMBL/GenBank/DDBJ databases">
        <title>Sequencing the genomes of 1000 actinobacteria strains.</title>
        <authorList>
            <person name="Klenk H.-P."/>
        </authorList>
    </citation>
    <scope>NUCLEOTIDE SEQUENCE [LARGE SCALE GENOMIC DNA]</scope>
    <source>
        <strain evidence="1 2">DSM 41803</strain>
    </source>
</reference>
<proteinExistence type="predicted"/>
<protein>
    <submittedName>
        <fullName evidence="1">Uncharacterized protein</fullName>
    </submittedName>
</protein>
<name>A0A8I0PA48_9ACTN</name>
<accession>A0A8I0PA48</accession>
<dbReference type="GeneID" id="86829621"/>
<dbReference type="AlphaFoldDB" id="A0A8I0PA48"/>
<sequence>MPTDLPCRGSVRSAADLNNRIRTLMLGAGGYLRPHERAEYEQLVTAWALADAAERRPHPTYAEAA</sequence>